<dbReference type="SUPFAM" id="SSF55124">
    <property type="entry name" value="Nitrite/Sulfite reductase N-terminal domain-like"/>
    <property type="match status" value="1"/>
</dbReference>
<dbReference type="InterPro" id="IPR005117">
    <property type="entry name" value="NiRdtase/SiRdtase_haem-b_fer"/>
</dbReference>
<comment type="pathway">
    <text evidence="2">Nitrogen metabolism; nitrate reduction (assimilation).</text>
</comment>
<dbReference type="InterPro" id="IPR036136">
    <property type="entry name" value="Nit/Sulf_reduc_fer-like_dom_sf"/>
</dbReference>
<name>A0A2S0I976_9BURK</name>
<feature type="binding site" description="axial binding residue" evidence="16">
    <location>
        <position position="690"/>
    </location>
    <ligand>
        <name>siroheme</name>
        <dbReference type="ChEBI" id="CHEBI:60052"/>
    </ligand>
    <ligandPart>
        <name>Fe</name>
        <dbReference type="ChEBI" id="CHEBI:18248"/>
    </ligandPart>
</feature>
<dbReference type="Gene3D" id="1.10.10.1100">
    <property type="entry name" value="BFD-like [2Fe-2S]-binding domain"/>
    <property type="match status" value="1"/>
</dbReference>
<keyword evidence="6 15" id="KW-0285">Flavoprotein</keyword>
<dbReference type="GO" id="GO:0051539">
    <property type="term" value="F:4 iron, 4 sulfur cluster binding"/>
    <property type="evidence" value="ECO:0007669"/>
    <property type="project" value="UniProtKB-KW"/>
</dbReference>
<evidence type="ECO:0000256" key="13">
    <source>
        <dbReference type="ARBA" id="ARBA00023063"/>
    </source>
</evidence>
<dbReference type="InterPro" id="IPR006066">
    <property type="entry name" value="NO2/SO3_Rdtase_FeS/sirohaem_BS"/>
</dbReference>
<dbReference type="FunFam" id="3.30.390.30:FF:000006">
    <property type="entry name" value="Nitrite reductase large subunit"/>
    <property type="match status" value="1"/>
</dbReference>
<evidence type="ECO:0000259" key="17">
    <source>
        <dbReference type="Pfam" id="PF01077"/>
    </source>
</evidence>
<dbReference type="InterPro" id="IPR012744">
    <property type="entry name" value="Nitri_red_NirB"/>
</dbReference>
<evidence type="ECO:0000313" key="22">
    <source>
        <dbReference type="EMBL" id="AVJ28581.1"/>
    </source>
</evidence>
<reference evidence="22 23" key="1">
    <citation type="submission" date="2017-09" db="EMBL/GenBank/DDBJ databases">
        <title>Genomic, metabolic, and phenotypic characteristics of bacterial isolates from the natural microbiome of the model nematode Caenorhabditis elegans.</title>
        <authorList>
            <person name="Zimmermann J."/>
            <person name="Obeng N."/>
            <person name="Yang W."/>
            <person name="Obeng O."/>
            <person name="Kissoyan K."/>
            <person name="Pees B."/>
            <person name="Dirksen P."/>
            <person name="Hoppner M."/>
            <person name="Franke A."/>
            <person name="Rosenstiel P."/>
            <person name="Leippe M."/>
            <person name="Dierking K."/>
            <person name="Kaleta C."/>
            <person name="Schulenburg H."/>
        </authorList>
    </citation>
    <scope>NUCLEOTIDE SEQUENCE [LARGE SCALE GENOMIC DNA]</scope>
    <source>
        <strain evidence="22 23">MYb73</strain>
    </source>
</reference>
<dbReference type="GO" id="GO:0042128">
    <property type="term" value="P:nitrate assimilation"/>
    <property type="evidence" value="ECO:0007669"/>
    <property type="project" value="UniProtKB-UniRule"/>
</dbReference>
<dbReference type="FunFam" id="3.50.50.60:FF:000033">
    <property type="entry name" value="Nitrite reductase [NAD(P)H], large subunit"/>
    <property type="match status" value="1"/>
</dbReference>
<feature type="binding site" evidence="16">
    <location>
        <position position="690"/>
    </location>
    <ligand>
        <name>[4Fe-4S] cluster</name>
        <dbReference type="ChEBI" id="CHEBI:49883"/>
    </ligand>
</feature>
<dbReference type="FunFam" id="3.30.413.10:FF:000010">
    <property type="entry name" value="Nitrite reductase large subunit"/>
    <property type="match status" value="1"/>
</dbReference>
<sequence length="853" mass="91725">MNAAATSDSLQTLVVIGNGMVGHHCVEQLIARGALERYRITIFGEETRRAYDRVHLSEYLNGRDAESMALGEASLYEHEGVSLRLGEPVLDIDSHAREVITANGRFAYDKLVLATGSYPFVPPIAGAEGNSRLVYRSIDDLDLIREAASGARRGVVVGGGLLGLEAANALKSLNLEAHVVEFAPRLMPVQLDEAGGAALKARIESLGVGVHLSRATQDIKPGTQYRYRMRFAEGAPLETDLIVFSAGIRPQVFLARKAGLALAERGGVAIDDRCRSSDEHIYAIGECASWNGTVFGLVAPGYQMARIVAAELCGAPEQAFSGADMSTKLKLLGVDVGSIGDAHGATPGSRSYRYIDEAGSSYRRLVISEDGKRVLGAVLVGDNSYYDTLLQYAQNGIAPPADPSSLILPQGQAAPLLGVDALPATATICSCHNVNKGAICDAIDGGCTDLAGVKACTKAASGCGGCAGLLKQVVEHELASRGVVVDKSLCEHFAYTRQELYAIVRVSGAETFEEVLASHGRGHVGCEICKPAIGSILASCWNRPIQDPHLVPLQDTNDTFMANMQKNGTYSVVPRMPAGEVTPDGLIAVGLVAKKYNLYVKVTGGQRIDLFGAQLHELPGIWSELIAAGFETGHAYGKSTRTVKSCVGSTWCRFGVQDSVKMALDIEHRYKGLRAPHKLKFAVSGCTRECAEAQSKDIGVIATENGWNLYVCGNGGMRPRHAELFATDLDDATLISYIDRLLMFYIRTADKLQRTSVWRESLEGGLDYLKAVVIDDSLGLGAELEAQMQLVVDRYECEWANAIGDPEKLKRFRTFVNDSQGDPDIQFVQERGQPRPAPARAAQRVIPIAEEIV</sequence>
<dbReference type="GO" id="GO:0098809">
    <property type="term" value="F:nitrite reductase activity"/>
    <property type="evidence" value="ECO:0007669"/>
    <property type="project" value="InterPro"/>
</dbReference>
<dbReference type="InterPro" id="IPR036188">
    <property type="entry name" value="FAD/NAD-bd_sf"/>
</dbReference>
<evidence type="ECO:0000256" key="9">
    <source>
        <dbReference type="ARBA" id="ARBA00022827"/>
    </source>
</evidence>
<feature type="binding site" evidence="16">
    <location>
        <position position="652"/>
    </location>
    <ligand>
        <name>[4Fe-4S] cluster</name>
        <dbReference type="ChEBI" id="CHEBI:49883"/>
    </ligand>
</feature>
<comment type="cofactor">
    <cofactor evidence="14">
        <name>[2Fe-2S] cluster</name>
        <dbReference type="ChEBI" id="CHEBI:190135"/>
    </cofactor>
</comment>
<evidence type="ECO:0000256" key="4">
    <source>
        <dbReference type="ARBA" id="ARBA00022485"/>
    </source>
</evidence>
<dbReference type="CDD" id="cd19943">
    <property type="entry name" value="NirB_Fer2_BFD-like_1"/>
    <property type="match status" value="1"/>
</dbReference>
<keyword evidence="23" id="KW-1185">Reference proteome</keyword>
<dbReference type="GO" id="GO:0050660">
    <property type="term" value="F:flavin adenine dinucleotide binding"/>
    <property type="evidence" value="ECO:0007669"/>
    <property type="project" value="UniProtKB-UniRule"/>
</dbReference>
<dbReference type="Pfam" id="PF04324">
    <property type="entry name" value="Fer2_BFD"/>
    <property type="match status" value="1"/>
</dbReference>
<dbReference type="InterPro" id="IPR041575">
    <property type="entry name" value="Rubredoxin_C"/>
</dbReference>
<dbReference type="SUPFAM" id="SSF51905">
    <property type="entry name" value="FAD/NAD(P)-binding domain"/>
    <property type="match status" value="2"/>
</dbReference>
<keyword evidence="8 16" id="KW-0479">Metal-binding</keyword>
<dbReference type="PROSITE" id="PS00365">
    <property type="entry name" value="NIR_SIR"/>
    <property type="match status" value="1"/>
</dbReference>
<dbReference type="UniPathway" id="UPA00653"/>
<dbReference type="NCBIfam" id="TIGR02374">
    <property type="entry name" value="nitri_red_nirB"/>
    <property type="match status" value="1"/>
</dbReference>
<evidence type="ECO:0000256" key="11">
    <source>
        <dbReference type="ARBA" id="ARBA00023004"/>
    </source>
</evidence>
<gene>
    <name evidence="22" type="ORF">CLM73_16495</name>
</gene>
<evidence type="ECO:0000256" key="5">
    <source>
        <dbReference type="ARBA" id="ARBA00022617"/>
    </source>
</evidence>
<dbReference type="CDD" id="cd19944">
    <property type="entry name" value="NirB_Fer2_BFD-like_2"/>
    <property type="match status" value="1"/>
</dbReference>
<dbReference type="Pfam" id="PF03460">
    <property type="entry name" value="NIR_SIR_ferr"/>
    <property type="match status" value="1"/>
</dbReference>
<keyword evidence="9 15" id="KW-0274">FAD</keyword>
<dbReference type="PIRSF" id="PIRSF037149">
    <property type="entry name" value="NirB"/>
    <property type="match status" value="1"/>
</dbReference>
<keyword evidence="5 16" id="KW-0349">Heme</keyword>
<dbReference type="InterPro" id="IPR016156">
    <property type="entry name" value="FAD/NAD-linked_Rdtase_dimer_sf"/>
</dbReference>
<comment type="cofactor">
    <cofactor evidence="16">
        <name>[4Fe-4S] cluster</name>
        <dbReference type="ChEBI" id="CHEBI:49883"/>
    </cofactor>
    <text evidence="16">Binds 1 [4Fe-4S] cluster per subunit.</text>
</comment>
<feature type="domain" description="Nitrite/Sulfite reductase ferredoxin-like" evidence="18">
    <location>
        <begin position="565"/>
        <end position="627"/>
    </location>
</feature>
<protein>
    <submittedName>
        <fullName evidence="22">Nitrite reductase (NAD(P)H)</fullName>
    </submittedName>
</protein>
<dbReference type="InterPro" id="IPR045854">
    <property type="entry name" value="NO2/SO3_Rdtase_4Fe4S_sf"/>
</dbReference>
<evidence type="ECO:0000313" key="23">
    <source>
        <dbReference type="Proteomes" id="UP000239477"/>
    </source>
</evidence>
<dbReference type="Gene3D" id="3.50.50.60">
    <property type="entry name" value="FAD/NAD(P)-binding domain"/>
    <property type="match status" value="2"/>
</dbReference>
<comment type="similarity">
    <text evidence="3">Belongs to the nitrite and sulfite reductase 4Fe-4S domain family.</text>
</comment>
<dbReference type="OrthoDB" id="9768666at2"/>
<dbReference type="PRINTS" id="PR00368">
    <property type="entry name" value="FADPNR"/>
</dbReference>
<dbReference type="SUPFAM" id="SSF56014">
    <property type="entry name" value="Nitrite and sulphite reductase 4Fe-4S domain-like"/>
    <property type="match status" value="1"/>
</dbReference>
<feature type="domain" description="NADH-rubredoxin oxidoreductase C-terminal" evidence="21">
    <location>
        <begin position="326"/>
        <end position="394"/>
    </location>
</feature>
<dbReference type="PRINTS" id="PR00411">
    <property type="entry name" value="PNDRDTASEI"/>
</dbReference>
<dbReference type="GO" id="GO:0046872">
    <property type="term" value="F:metal ion binding"/>
    <property type="evidence" value="ECO:0007669"/>
    <property type="project" value="UniProtKB-KW"/>
</dbReference>
<dbReference type="InterPro" id="IPR023753">
    <property type="entry name" value="FAD/NAD-binding_dom"/>
</dbReference>
<feature type="domain" description="FAD/NAD(P)-binding" evidence="20">
    <location>
        <begin position="13"/>
        <end position="292"/>
    </location>
</feature>
<dbReference type="PRINTS" id="PR00397">
    <property type="entry name" value="SIROHAEM"/>
</dbReference>
<dbReference type="Pfam" id="PF07992">
    <property type="entry name" value="Pyr_redox_2"/>
    <property type="match status" value="1"/>
</dbReference>
<evidence type="ECO:0000256" key="6">
    <source>
        <dbReference type="ARBA" id="ARBA00022630"/>
    </source>
</evidence>
<evidence type="ECO:0000256" key="10">
    <source>
        <dbReference type="ARBA" id="ARBA00023002"/>
    </source>
</evidence>
<evidence type="ECO:0000256" key="15">
    <source>
        <dbReference type="PIRNR" id="PIRNR037149"/>
    </source>
</evidence>
<dbReference type="GO" id="GO:0050661">
    <property type="term" value="F:NADP binding"/>
    <property type="evidence" value="ECO:0007669"/>
    <property type="project" value="UniProtKB-UniRule"/>
</dbReference>
<dbReference type="GO" id="GO:0051537">
    <property type="term" value="F:2 iron, 2 sulfur cluster binding"/>
    <property type="evidence" value="ECO:0007669"/>
    <property type="project" value="UniProtKB-KW"/>
</dbReference>
<dbReference type="Pfam" id="PF18267">
    <property type="entry name" value="Rubredoxin_C"/>
    <property type="match status" value="1"/>
</dbReference>
<comment type="cofactor">
    <cofactor evidence="1 15">
        <name>FAD</name>
        <dbReference type="ChEBI" id="CHEBI:57692"/>
    </cofactor>
</comment>
<dbReference type="Proteomes" id="UP000239477">
    <property type="component" value="Chromosome"/>
</dbReference>
<dbReference type="InterPro" id="IPR007419">
    <property type="entry name" value="BFD-like_2Fe2S-bd_dom"/>
</dbReference>
<keyword evidence="7" id="KW-0001">2Fe-2S</keyword>
<evidence type="ECO:0000256" key="16">
    <source>
        <dbReference type="PIRSR" id="PIRSR037149-1"/>
    </source>
</evidence>
<dbReference type="Gene3D" id="3.30.413.10">
    <property type="entry name" value="Sulfite Reductase Hemoprotein, domain 1"/>
    <property type="match status" value="1"/>
</dbReference>
<dbReference type="Pfam" id="PF01077">
    <property type="entry name" value="NIR_SIR"/>
    <property type="match status" value="1"/>
</dbReference>
<dbReference type="PANTHER" id="PTHR43809:SF1">
    <property type="entry name" value="NITRITE REDUCTASE (NADH) LARGE SUBUNIT"/>
    <property type="match status" value="1"/>
</dbReference>
<feature type="domain" description="Nitrite/sulphite reductase 4Fe-4S" evidence="17">
    <location>
        <begin position="637"/>
        <end position="758"/>
    </location>
</feature>
<evidence type="ECO:0000256" key="3">
    <source>
        <dbReference type="ARBA" id="ARBA00010429"/>
    </source>
</evidence>
<evidence type="ECO:0000256" key="2">
    <source>
        <dbReference type="ARBA" id="ARBA00005096"/>
    </source>
</evidence>
<dbReference type="InterPro" id="IPR041854">
    <property type="entry name" value="BFD-like_2Fe2S-bd_dom_sf"/>
</dbReference>
<evidence type="ECO:0000259" key="19">
    <source>
        <dbReference type="Pfam" id="PF04324"/>
    </source>
</evidence>
<keyword evidence="11 16" id="KW-0408">Iron</keyword>
<accession>A0A2S0I976</accession>
<feature type="binding site" evidence="16">
    <location>
        <position position="686"/>
    </location>
    <ligand>
        <name>[4Fe-4S] cluster</name>
        <dbReference type="ChEBI" id="CHEBI:49883"/>
    </ligand>
</feature>
<evidence type="ECO:0000256" key="7">
    <source>
        <dbReference type="ARBA" id="ARBA00022714"/>
    </source>
</evidence>
<dbReference type="Gene3D" id="3.30.390.30">
    <property type="match status" value="1"/>
</dbReference>
<keyword evidence="12 16" id="KW-0411">Iron-sulfur</keyword>
<feature type="binding site" evidence="16">
    <location>
        <position position="646"/>
    </location>
    <ligand>
        <name>[4Fe-4S] cluster</name>
        <dbReference type="ChEBI" id="CHEBI:49883"/>
    </ligand>
</feature>
<evidence type="ECO:0000259" key="20">
    <source>
        <dbReference type="Pfam" id="PF07992"/>
    </source>
</evidence>
<dbReference type="AlphaFoldDB" id="A0A2S0I976"/>
<dbReference type="InterPro" id="IPR017121">
    <property type="entry name" value="Nitrite_Rdtase_lsu"/>
</dbReference>
<dbReference type="PANTHER" id="PTHR43809">
    <property type="entry name" value="NITRITE REDUCTASE (NADH) LARGE SUBUNIT"/>
    <property type="match status" value="1"/>
</dbReference>
<evidence type="ECO:0000259" key="21">
    <source>
        <dbReference type="Pfam" id="PF18267"/>
    </source>
</evidence>
<evidence type="ECO:0000256" key="1">
    <source>
        <dbReference type="ARBA" id="ARBA00001974"/>
    </source>
</evidence>
<dbReference type="InterPro" id="IPR052034">
    <property type="entry name" value="NasD-like"/>
</dbReference>
<dbReference type="EMBL" id="CP023270">
    <property type="protein sequence ID" value="AVJ28581.1"/>
    <property type="molecule type" value="Genomic_DNA"/>
</dbReference>
<keyword evidence="4 16" id="KW-0004">4Fe-4S</keyword>
<dbReference type="InterPro" id="IPR006067">
    <property type="entry name" value="NO2/SO3_Rdtase_4Fe4S_dom"/>
</dbReference>
<comment type="cofactor">
    <cofactor evidence="16">
        <name>siroheme</name>
        <dbReference type="ChEBI" id="CHEBI:60052"/>
    </cofactor>
    <text evidence="16">Binds 1 siroheme per subunit.</text>
</comment>
<dbReference type="NCBIfam" id="NF011565">
    <property type="entry name" value="PRK14989.1"/>
    <property type="match status" value="1"/>
</dbReference>
<evidence type="ECO:0000256" key="8">
    <source>
        <dbReference type="ARBA" id="ARBA00022723"/>
    </source>
</evidence>
<organism evidence="22 23">
    <name type="scientific">Achromobacter spanius</name>
    <dbReference type="NCBI Taxonomy" id="217203"/>
    <lineage>
        <taxon>Bacteria</taxon>
        <taxon>Pseudomonadati</taxon>
        <taxon>Pseudomonadota</taxon>
        <taxon>Betaproteobacteria</taxon>
        <taxon>Burkholderiales</taxon>
        <taxon>Alcaligenaceae</taxon>
        <taxon>Achromobacter</taxon>
    </lineage>
</organism>
<dbReference type="GO" id="GO:0020037">
    <property type="term" value="F:heme binding"/>
    <property type="evidence" value="ECO:0007669"/>
    <property type="project" value="InterPro"/>
</dbReference>
<evidence type="ECO:0000256" key="12">
    <source>
        <dbReference type="ARBA" id="ARBA00023014"/>
    </source>
</evidence>
<dbReference type="RefSeq" id="WP_105239363.1">
    <property type="nucleotide sequence ID" value="NZ_CP023270.1"/>
</dbReference>
<evidence type="ECO:0000259" key="18">
    <source>
        <dbReference type="Pfam" id="PF03460"/>
    </source>
</evidence>
<keyword evidence="13 15" id="KW-0534">Nitrate assimilation</keyword>
<feature type="domain" description="BFD-like [2Fe-2S]-binding" evidence="19">
    <location>
        <begin position="428"/>
        <end position="475"/>
    </location>
</feature>
<evidence type="ECO:0000256" key="14">
    <source>
        <dbReference type="ARBA" id="ARBA00034078"/>
    </source>
</evidence>
<dbReference type="FunFam" id="1.10.10.1100:FF:000002">
    <property type="entry name" value="Nitrite reductase large subunit"/>
    <property type="match status" value="1"/>
</dbReference>
<keyword evidence="10" id="KW-0560">Oxidoreductase</keyword>
<proteinExistence type="inferred from homology"/>